<dbReference type="OrthoDB" id="4149784at2"/>
<proteinExistence type="predicted"/>
<dbReference type="InterPro" id="IPR024983">
    <property type="entry name" value="CHAT_dom"/>
</dbReference>
<dbReference type="EMBL" id="PYAX01000026">
    <property type="protein sequence ID" value="PSL45978.1"/>
    <property type="molecule type" value="Genomic_DNA"/>
</dbReference>
<keyword evidence="3" id="KW-1185">Reference proteome</keyword>
<accession>A0A2P8HID4</accession>
<dbReference type="Pfam" id="PF12770">
    <property type="entry name" value="CHAT"/>
    <property type="match status" value="1"/>
</dbReference>
<gene>
    <name evidence="2" type="ORF">B0I31_1269</name>
</gene>
<reference evidence="2 3" key="1">
    <citation type="submission" date="2018-03" db="EMBL/GenBank/DDBJ databases">
        <title>Genomic Encyclopedia of Type Strains, Phase III (KMG-III): the genomes of soil and plant-associated and newly described type strains.</title>
        <authorList>
            <person name="Whitman W."/>
        </authorList>
    </citation>
    <scope>NUCLEOTIDE SEQUENCE [LARGE SCALE GENOMIC DNA]</scope>
    <source>
        <strain evidence="2 3">CGMCC 4.7097</strain>
    </source>
</reference>
<name>A0A2P8HID4_SACCR</name>
<evidence type="ECO:0000313" key="2">
    <source>
        <dbReference type="EMBL" id="PSL45978.1"/>
    </source>
</evidence>
<dbReference type="PANTHER" id="PTHR10098">
    <property type="entry name" value="RAPSYN-RELATED"/>
    <property type="match status" value="1"/>
</dbReference>
<dbReference type="AlphaFoldDB" id="A0A2P8HID4"/>
<sequence length="796" mass="87599">MTADEDGLAAARVVVVDVITAAWHQLARRGEFIPEEVRDAVIAVLVQRSPRTKIRMIAARPELLSHEAERLVDSAAVFSRDAGADARTTHYFAGHLGMFTAVRLGDYDLDLIPEHPRAHLPEDDGPPDAARWVATARGLKAEGRTEEARNAFTKAVRQARVEGNPGVEGEAELGLFALPPNIAGARGRKLEHAEQAVQAYRRAADVEGECHALVAMVTVLTHTSEPLRLDVALKRLALLDADSGRWWREYSTTMRSDDLDRTISGLRWCVEHAGLLGFHADFYRDMCAGKLAFYEERRVPVHDRDTPAFRAAVTMVDLARNGPTHETTELIDRLVREVEDLRRYARSQAVQRELSLAHQLVYDAAVRSALASGGPERAVDLNELASSRALLVQTDAHRWWERWHPGLLEETRPVRLAELLGRFAVQPTERTRRLLLQAFKHERSAQDDTERWLLSAEGSPTTTPPPVPVRTLRTLLADDHRVVVYASSGAVFLISRDDCRLIGQVDHERVQDHVDTALSHLSAPEAATPGGAASVAYLVDHVVRPLRKHVREGARLVVVPSEALWRIPLAALAPVELRGRDVSCVPSLSLLARLLGAAHLDRRVERFVGFGDPDGSLRHARDEIRHAAGTFADSFTLLGEDLGYHRAMANLADADVAHIACHGLFFPEYPDFSALLLAGPAHDPEVLWYGELARYRLRARLVVLAACHAGTGSVAFGSEYVGFPGAFLTAGARQVLAPLWAVSDLSTALLMRYFYSALATPASPAAALREAQRRMAANPATAHPYHWAGFQLFGAA</sequence>
<evidence type="ECO:0000259" key="1">
    <source>
        <dbReference type="Pfam" id="PF12770"/>
    </source>
</evidence>
<dbReference type="Proteomes" id="UP000241118">
    <property type="component" value="Unassembled WGS sequence"/>
</dbReference>
<dbReference type="RefSeq" id="WP_106620250.1">
    <property type="nucleotide sequence ID" value="NZ_PYAX01000026.1"/>
</dbReference>
<comment type="caution">
    <text evidence="2">The sequence shown here is derived from an EMBL/GenBank/DDBJ whole genome shotgun (WGS) entry which is preliminary data.</text>
</comment>
<protein>
    <submittedName>
        <fullName evidence="2">CHAT domain-containing protein</fullName>
    </submittedName>
</protein>
<dbReference type="PANTHER" id="PTHR10098:SF108">
    <property type="entry name" value="TETRATRICOPEPTIDE REPEAT PROTEIN 28"/>
    <property type="match status" value="1"/>
</dbReference>
<organism evidence="2 3">
    <name type="scientific">Saccharothrix carnea</name>
    <dbReference type="NCBI Taxonomy" id="1280637"/>
    <lineage>
        <taxon>Bacteria</taxon>
        <taxon>Bacillati</taxon>
        <taxon>Actinomycetota</taxon>
        <taxon>Actinomycetes</taxon>
        <taxon>Pseudonocardiales</taxon>
        <taxon>Pseudonocardiaceae</taxon>
        <taxon>Saccharothrix</taxon>
    </lineage>
</organism>
<evidence type="ECO:0000313" key="3">
    <source>
        <dbReference type="Proteomes" id="UP000241118"/>
    </source>
</evidence>
<feature type="domain" description="CHAT" evidence="1">
    <location>
        <begin position="538"/>
        <end position="794"/>
    </location>
</feature>